<dbReference type="RefSeq" id="WP_107830021.1">
    <property type="nucleotide sequence ID" value="NZ_CP160205.1"/>
</dbReference>
<sequence length="221" mass="24881">MKKQVLFVMALLLSIGAVAQQPLTFKKKGYTLIVANNDPKVDLKQQVRLITTFFQTYPKLAKAYNKNTADTVYLMLDTAYTGVAATGHARVRLNANWIIAHPEDIDVITHEVMHIVQNYGRSVGPGWLTEGIADYARYQFGVNNQAAKWVLPEFKTSQNYSNGYRVTARFLAWIEKHVKKGTVKALDEQLRNHSYTAGSWEAITGKTLDELWKAYAADPAV</sequence>
<dbReference type="PANTHER" id="PTHR33321:SF12">
    <property type="entry name" value="PLANT BASIC SECRETORY PROTEIN (BSP) FAMILY PROTEIN"/>
    <property type="match status" value="1"/>
</dbReference>
<dbReference type="PANTHER" id="PTHR33321">
    <property type="match status" value="1"/>
</dbReference>
<comment type="caution">
    <text evidence="2">The sequence shown here is derived from an EMBL/GenBank/DDBJ whole genome shotgun (WGS) entry which is preliminary data.</text>
</comment>
<dbReference type="Pfam" id="PF04450">
    <property type="entry name" value="BSP"/>
    <property type="match status" value="1"/>
</dbReference>
<feature type="chain" id="PRO_5015685151" evidence="1">
    <location>
        <begin position="20"/>
        <end position="221"/>
    </location>
</feature>
<dbReference type="OrthoDB" id="211588at2"/>
<proteinExistence type="predicted"/>
<evidence type="ECO:0000313" key="2">
    <source>
        <dbReference type="EMBL" id="PTQ95105.1"/>
    </source>
</evidence>
<gene>
    <name evidence="2" type="ORF">C8P68_106320</name>
</gene>
<name>A0A2T5J7I2_9SPHI</name>
<dbReference type="AlphaFoldDB" id="A0A2T5J7I2"/>
<feature type="signal peptide" evidence="1">
    <location>
        <begin position="1"/>
        <end position="19"/>
    </location>
</feature>
<accession>A0A2T5J7I2</accession>
<dbReference type="Proteomes" id="UP000244168">
    <property type="component" value="Unassembled WGS sequence"/>
</dbReference>
<protein>
    <submittedName>
        <fullName evidence="2">Basic secretory peptidase family protein</fullName>
    </submittedName>
</protein>
<evidence type="ECO:0000313" key="3">
    <source>
        <dbReference type="Proteomes" id="UP000244168"/>
    </source>
</evidence>
<organism evidence="2 3">
    <name type="scientific">Mucilaginibacter yixingensis</name>
    <dbReference type="NCBI Taxonomy" id="1295612"/>
    <lineage>
        <taxon>Bacteria</taxon>
        <taxon>Pseudomonadati</taxon>
        <taxon>Bacteroidota</taxon>
        <taxon>Sphingobacteriia</taxon>
        <taxon>Sphingobacteriales</taxon>
        <taxon>Sphingobacteriaceae</taxon>
        <taxon>Mucilaginibacter</taxon>
    </lineage>
</organism>
<dbReference type="EMBL" id="QAOQ01000006">
    <property type="protein sequence ID" value="PTQ95105.1"/>
    <property type="molecule type" value="Genomic_DNA"/>
</dbReference>
<reference evidence="2 3" key="1">
    <citation type="submission" date="2018-04" db="EMBL/GenBank/DDBJ databases">
        <title>Genomic Encyclopedia of Archaeal and Bacterial Type Strains, Phase II (KMG-II): from individual species to whole genera.</title>
        <authorList>
            <person name="Goeker M."/>
        </authorList>
    </citation>
    <scope>NUCLEOTIDE SEQUENCE [LARGE SCALE GENOMIC DNA]</scope>
    <source>
        <strain evidence="2 3">DSM 26809</strain>
    </source>
</reference>
<keyword evidence="1" id="KW-0732">Signal</keyword>
<dbReference type="InterPro" id="IPR007541">
    <property type="entry name" value="Uncharacterised_BSP"/>
</dbReference>
<evidence type="ECO:0000256" key="1">
    <source>
        <dbReference type="SAM" id="SignalP"/>
    </source>
</evidence>
<keyword evidence="3" id="KW-1185">Reference proteome</keyword>